<dbReference type="Proteomes" id="UP000509383">
    <property type="component" value="Chromosome"/>
</dbReference>
<protein>
    <recommendedName>
        <fullName evidence="8">Probable membrane transporter protein</fullName>
    </recommendedName>
</protein>
<dbReference type="InterPro" id="IPR052017">
    <property type="entry name" value="TSUP"/>
</dbReference>
<evidence type="ECO:0000256" key="2">
    <source>
        <dbReference type="ARBA" id="ARBA00009142"/>
    </source>
</evidence>
<dbReference type="Pfam" id="PF01925">
    <property type="entry name" value="TauE"/>
    <property type="match status" value="1"/>
</dbReference>
<comment type="subcellular location">
    <subcellularLocation>
        <location evidence="1 8">Cell membrane</location>
        <topology evidence="1 8">Multi-pass membrane protein</topology>
    </subcellularLocation>
</comment>
<evidence type="ECO:0000256" key="6">
    <source>
        <dbReference type="ARBA" id="ARBA00022989"/>
    </source>
</evidence>
<evidence type="ECO:0000256" key="8">
    <source>
        <dbReference type="RuleBase" id="RU363041"/>
    </source>
</evidence>
<feature type="transmembrane region" description="Helical" evidence="8">
    <location>
        <begin position="230"/>
        <end position="251"/>
    </location>
</feature>
<accession>A0A6J4EAG1</accession>
<keyword evidence="7 8" id="KW-0472">Membrane</keyword>
<dbReference type="Proteomes" id="UP001054892">
    <property type="component" value="Unassembled WGS sequence"/>
</dbReference>
<dbReference type="PANTHER" id="PTHR30269">
    <property type="entry name" value="TRANSMEMBRANE PROTEIN YFCA"/>
    <property type="match status" value="1"/>
</dbReference>
<evidence type="ECO:0000256" key="4">
    <source>
        <dbReference type="ARBA" id="ARBA00022475"/>
    </source>
</evidence>
<evidence type="ECO:0000313" key="12">
    <source>
        <dbReference type="Proteomes" id="UP001054892"/>
    </source>
</evidence>
<evidence type="ECO:0000313" key="9">
    <source>
        <dbReference type="EMBL" id="BCG25511.1"/>
    </source>
</evidence>
<keyword evidence="3" id="KW-0813">Transport</keyword>
<reference evidence="9 11" key="1">
    <citation type="submission" date="2020-05" db="EMBL/GenBank/DDBJ databases">
        <title>Characterization of novel class B3 metallo-beta-lactamase from novel Pseudomonas species.</title>
        <authorList>
            <person name="Yamada K."/>
            <person name="Aoki K."/>
            <person name="Ishii Y."/>
        </authorList>
    </citation>
    <scope>NUCLEOTIDE SEQUENCE [LARGE SCALE GENOMIC DNA]</scope>
    <source>
        <strain evidence="9 11">TUM18999</strain>
        <strain evidence="10 12">TUM20286</strain>
    </source>
</reference>
<keyword evidence="5 8" id="KW-0812">Transmembrane</keyword>
<dbReference type="EMBL" id="AP023189">
    <property type="protein sequence ID" value="BCG25511.1"/>
    <property type="molecule type" value="Genomic_DNA"/>
</dbReference>
<keyword evidence="12" id="KW-1185">Reference proteome</keyword>
<dbReference type="PANTHER" id="PTHR30269:SF32">
    <property type="entry name" value="MEMBRANE TRANSPORTER PROTEIN-RELATED"/>
    <property type="match status" value="1"/>
</dbReference>
<feature type="transmembrane region" description="Helical" evidence="8">
    <location>
        <begin position="167"/>
        <end position="188"/>
    </location>
</feature>
<sequence>MSVSTMLLLFSSLVFLLAGLVKGVLGMGLPTVAMGLLAVAMTPGEASALLLVPSLMTNLWQLFGGPGLLPLLRRLWPLLLALALGTLVTTRWLVESASPWIPVALGACLLVYGGLGLLSFRARAPQRREGAWSALVGLLTGLVTGLTGVFVVPAVPYLQALGLPREMLIQALGLSFTVATLALGLGLFIHGGSQSLDLGLTWLMLLPALLGLEIGRRIRRRLSEAVFRRLFFLGLLALGAHSLLHGVLLLAG</sequence>
<evidence type="ECO:0000256" key="3">
    <source>
        <dbReference type="ARBA" id="ARBA00022448"/>
    </source>
</evidence>
<feature type="transmembrane region" description="Helical" evidence="8">
    <location>
        <begin position="100"/>
        <end position="120"/>
    </location>
</feature>
<evidence type="ECO:0000256" key="5">
    <source>
        <dbReference type="ARBA" id="ARBA00022692"/>
    </source>
</evidence>
<keyword evidence="6 8" id="KW-1133">Transmembrane helix</keyword>
<keyword evidence="4 8" id="KW-1003">Cell membrane</keyword>
<evidence type="ECO:0000313" key="11">
    <source>
        <dbReference type="Proteomes" id="UP000509383"/>
    </source>
</evidence>
<dbReference type="EMBL" id="BQKM01000011">
    <property type="protein sequence ID" value="GJN54482.1"/>
    <property type="molecule type" value="Genomic_DNA"/>
</dbReference>
<dbReference type="InterPro" id="IPR002781">
    <property type="entry name" value="TM_pro_TauE-like"/>
</dbReference>
<evidence type="ECO:0000256" key="7">
    <source>
        <dbReference type="ARBA" id="ARBA00023136"/>
    </source>
</evidence>
<name>A0A6J4EAG1_9PSED</name>
<gene>
    <name evidence="9" type="ORF">TUM18999_37020</name>
    <name evidence="10" type="ORF">TUM20286_42340</name>
</gene>
<proteinExistence type="inferred from homology"/>
<dbReference type="KEGG" id="ptw:TUM18999_37020"/>
<dbReference type="GO" id="GO:0005886">
    <property type="term" value="C:plasma membrane"/>
    <property type="evidence" value="ECO:0007669"/>
    <property type="project" value="UniProtKB-SubCell"/>
</dbReference>
<evidence type="ECO:0000256" key="1">
    <source>
        <dbReference type="ARBA" id="ARBA00004651"/>
    </source>
</evidence>
<organism evidence="9 11">
    <name type="scientific">Pseudomonas tohonis</name>
    <dbReference type="NCBI Taxonomy" id="2725477"/>
    <lineage>
        <taxon>Bacteria</taxon>
        <taxon>Pseudomonadati</taxon>
        <taxon>Pseudomonadota</taxon>
        <taxon>Gammaproteobacteria</taxon>
        <taxon>Pseudomonadales</taxon>
        <taxon>Pseudomonadaceae</taxon>
        <taxon>Pseudomonas</taxon>
    </lineage>
</organism>
<comment type="similarity">
    <text evidence="2 8">Belongs to the 4-toluene sulfonate uptake permease (TSUP) (TC 2.A.102) family.</text>
</comment>
<feature type="transmembrane region" description="Helical" evidence="8">
    <location>
        <begin position="75"/>
        <end position="94"/>
    </location>
</feature>
<feature type="transmembrane region" description="Helical" evidence="8">
    <location>
        <begin position="132"/>
        <end position="155"/>
    </location>
</feature>
<dbReference type="AlphaFoldDB" id="A0A6J4EAG1"/>
<evidence type="ECO:0000313" key="10">
    <source>
        <dbReference type="EMBL" id="GJN54482.1"/>
    </source>
</evidence>
<feature type="transmembrane region" description="Helical" evidence="8">
    <location>
        <begin position="36"/>
        <end position="63"/>
    </location>
</feature>